<sequence length="96" mass="10983">LYKTLLPGREKVPLLLLADPAYPLLPHLIVYTCFVLHNYCEMNKVGIDKISVASPQQSNADERQGSLDRRYSVTTAQGFKTREVITDYFKEYMVTV</sequence>
<dbReference type="Proteomes" id="UP001159405">
    <property type="component" value="Unassembled WGS sequence"/>
</dbReference>
<keyword evidence="1" id="KW-0812">Transmembrane</keyword>
<keyword evidence="1" id="KW-1133">Transmembrane helix</keyword>
<name>A0ABN8N4C4_9CNID</name>
<comment type="caution">
    <text evidence="2">The sequence shown here is derived from an EMBL/GenBank/DDBJ whole genome shotgun (WGS) entry which is preliminary data.</text>
</comment>
<keyword evidence="1" id="KW-0472">Membrane</keyword>
<evidence type="ECO:0000256" key="1">
    <source>
        <dbReference type="SAM" id="Phobius"/>
    </source>
</evidence>
<protein>
    <recommendedName>
        <fullName evidence="4">DDE Tnp4 domain-containing protein</fullName>
    </recommendedName>
</protein>
<proteinExistence type="predicted"/>
<reference evidence="2 3" key="1">
    <citation type="submission" date="2022-05" db="EMBL/GenBank/DDBJ databases">
        <authorList>
            <consortium name="Genoscope - CEA"/>
            <person name="William W."/>
        </authorList>
    </citation>
    <scope>NUCLEOTIDE SEQUENCE [LARGE SCALE GENOMIC DNA]</scope>
</reference>
<feature type="transmembrane region" description="Helical" evidence="1">
    <location>
        <begin position="20"/>
        <end position="40"/>
    </location>
</feature>
<evidence type="ECO:0000313" key="3">
    <source>
        <dbReference type="Proteomes" id="UP001159405"/>
    </source>
</evidence>
<keyword evidence="3" id="KW-1185">Reference proteome</keyword>
<dbReference type="EMBL" id="CALNXK010000009">
    <property type="protein sequence ID" value="CAH3041197.1"/>
    <property type="molecule type" value="Genomic_DNA"/>
</dbReference>
<evidence type="ECO:0008006" key="4">
    <source>
        <dbReference type="Google" id="ProtNLM"/>
    </source>
</evidence>
<accession>A0ABN8N4C4</accession>
<gene>
    <name evidence="2" type="ORF">PLOB_00048107</name>
</gene>
<evidence type="ECO:0000313" key="2">
    <source>
        <dbReference type="EMBL" id="CAH3041197.1"/>
    </source>
</evidence>
<feature type="non-terminal residue" evidence="2">
    <location>
        <position position="1"/>
    </location>
</feature>
<organism evidence="2 3">
    <name type="scientific">Porites lobata</name>
    <dbReference type="NCBI Taxonomy" id="104759"/>
    <lineage>
        <taxon>Eukaryota</taxon>
        <taxon>Metazoa</taxon>
        <taxon>Cnidaria</taxon>
        <taxon>Anthozoa</taxon>
        <taxon>Hexacorallia</taxon>
        <taxon>Scleractinia</taxon>
        <taxon>Fungiina</taxon>
        <taxon>Poritidae</taxon>
        <taxon>Porites</taxon>
    </lineage>
</organism>